<organism evidence="1 2">
    <name type="scientific">Haloquadratum walsbyi J07HQW2</name>
    <dbReference type="NCBI Taxonomy" id="1238425"/>
    <lineage>
        <taxon>Archaea</taxon>
        <taxon>Methanobacteriati</taxon>
        <taxon>Methanobacteriota</taxon>
        <taxon>Stenosarchaea group</taxon>
        <taxon>Halobacteria</taxon>
        <taxon>Halobacteriales</taxon>
        <taxon>Haloferacaceae</taxon>
        <taxon>Haloquadratum</taxon>
    </lineage>
</organism>
<gene>
    <name evidence="1" type="ORF">J07HQW2_00507</name>
</gene>
<dbReference type="EMBL" id="KE356561">
    <property type="protein sequence ID" value="ERG94073.1"/>
    <property type="molecule type" value="Genomic_DNA"/>
</dbReference>
<name>U1NBP2_9EURY</name>
<dbReference type="SUPFAM" id="SSF50118">
    <property type="entry name" value="Cell growth inhibitor/plasmid maintenance toxic component"/>
    <property type="match status" value="1"/>
</dbReference>
<dbReference type="Proteomes" id="UP000030710">
    <property type="component" value="Unassembled WGS sequence"/>
</dbReference>
<evidence type="ECO:0008006" key="3">
    <source>
        <dbReference type="Google" id="ProtNLM"/>
    </source>
</evidence>
<evidence type="ECO:0000313" key="1">
    <source>
        <dbReference type="EMBL" id="ERG94073.1"/>
    </source>
</evidence>
<sequence length="143" mass="15936">MTDEETPIFDRGDVVYGDDPFKGDEDARPWLILSNHEGRPFHGEQYIALTLTSKSWMDSSTFPRGAGFVAGHRTRVGSSRRASNPLTTRISKATSSLSSVSITSTKRLSKIFTTYNISFRTLSRPQITFTRESGVLRRSSAVD</sequence>
<accession>U1NBP2</accession>
<dbReference type="HOGENOM" id="CLU_1801661_0_0_2"/>
<reference evidence="1 2" key="1">
    <citation type="journal article" date="2013" name="PLoS ONE">
        <title>Assembly-driven community genomics of a hypersaline microbial ecosystem.</title>
        <authorList>
            <person name="Podell S."/>
            <person name="Ugalde J.A."/>
            <person name="Narasingarao P."/>
            <person name="Banfield J.F."/>
            <person name="Heidelberg K.B."/>
            <person name="Allen E.E."/>
        </authorList>
    </citation>
    <scope>NUCLEOTIDE SEQUENCE [LARGE SCALE GENOMIC DNA]</scope>
    <source>
        <strain evidence="2">J07HQW2</strain>
    </source>
</reference>
<dbReference type="eggNOG" id="arCOG03403">
    <property type="taxonomic scope" value="Archaea"/>
</dbReference>
<evidence type="ECO:0000313" key="2">
    <source>
        <dbReference type="Proteomes" id="UP000030710"/>
    </source>
</evidence>
<protein>
    <recommendedName>
        <fullName evidence="3">Growth inhibitor</fullName>
    </recommendedName>
</protein>
<dbReference type="STRING" id="1238425.J07HQW2_00507"/>
<dbReference type="AlphaFoldDB" id="U1NBP2"/>
<proteinExistence type="predicted"/>